<gene>
    <name evidence="1" type="ORF">LCGC14_2053730</name>
</gene>
<protein>
    <submittedName>
        <fullName evidence="1">Uncharacterized protein</fullName>
    </submittedName>
</protein>
<sequence>IPCNSAHNINNTEFFVYKFYGEKVNSRNAIVFHHGSWSKYQPLKMNAMASLIHVADMVASQILKI</sequence>
<dbReference type="EMBL" id="LAZR01024318">
    <property type="protein sequence ID" value="KKL75552.1"/>
    <property type="molecule type" value="Genomic_DNA"/>
</dbReference>
<comment type="caution">
    <text evidence="1">The sequence shown here is derived from an EMBL/GenBank/DDBJ whole genome shotgun (WGS) entry which is preliminary data.</text>
</comment>
<feature type="non-terminal residue" evidence="1">
    <location>
        <position position="1"/>
    </location>
</feature>
<proteinExistence type="predicted"/>
<dbReference type="AlphaFoldDB" id="A0A0F9HK65"/>
<name>A0A0F9HK65_9ZZZZ</name>
<reference evidence="1" key="1">
    <citation type="journal article" date="2015" name="Nature">
        <title>Complex archaea that bridge the gap between prokaryotes and eukaryotes.</title>
        <authorList>
            <person name="Spang A."/>
            <person name="Saw J.H."/>
            <person name="Jorgensen S.L."/>
            <person name="Zaremba-Niedzwiedzka K."/>
            <person name="Martijn J."/>
            <person name="Lind A.E."/>
            <person name="van Eijk R."/>
            <person name="Schleper C."/>
            <person name="Guy L."/>
            <person name="Ettema T.J."/>
        </authorList>
    </citation>
    <scope>NUCLEOTIDE SEQUENCE</scope>
</reference>
<evidence type="ECO:0000313" key="1">
    <source>
        <dbReference type="EMBL" id="KKL75552.1"/>
    </source>
</evidence>
<organism evidence="1">
    <name type="scientific">marine sediment metagenome</name>
    <dbReference type="NCBI Taxonomy" id="412755"/>
    <lineage>
        <taxon>unclassified sequences</taxon>
        <taxon>metagenomes</taxon>
        <taxon>ecological metagenomes</taxon>
    </lineage>
</organism>
<accession>A0A0F9HK65</accession>